<dbReference type="AlphaFoldDB" id="A0A8K1GHN9"/>
<organism evidence="1 2">
    <name type="scientific">Zosterops borbonicus</name>
    <dbReference type="NCBI Taxonomy" id="364589"/>
    <lineage>
        <taxon>Eukaryota</taxon>
        <taxon>Metazoa</taxon>
        <taxon>Chordata</taxon>
        <taxon>Craniata</taxon>
        <taxon>Vertebrata</taxon>
        <taxon>Euteleostomi</taxon>
        <taxon>Archelosauria</taxon>
        <taxon>Archosauria</taxon>
        <taxon>Dinosauria</taxon>
        <taxon>Saurischia</taxon>
        <taxon>Theropoda</taxon>
        <taxon>Coelurosauria</taxon>
        <taxon>Aves</taxon>
        <taxon>Neognathae</taxon>
        <taxon>Neoaves</taxon>
        <taxon>Telluraves</taxon>
        <taxon>Australaves</taxon>
        <taxon>Passeriformes</taxon>
        <taxon>Sylvioidea</taxon>
        <taxon>Zosteropidae</taxon>
        <taxon>Zosterops</taxon>
    </lineage>
</organism>
<sequence length="376" mass="42536">MTNLISFCGKVTHLVDEGKAINVVYLDFSKAFDIVHHTILLERLAAHSLEWCTAYYIKKWLNDQSQTVVVPAGNQSQVFFPWLSVGSSPVIIFVSDLSKGIKGTLSQFAHDTKLCGSVDLLEGRTALQRIWMGWIGGLRPVVWCSTRPSAGVLVNTAEHEPECAQVTKTANGILAHSSNAVASLTRTVIVLLYWALVRPHLKSCVQFWAPHYKKDIEVLEGFQRRAVELGKGLEQKSYKEQLRELWVFSLREKRLRLDLIALYNYLKGSCGQVGIHLFFHVTTNNTRGNGPKLHQGRFRLDIGNAFFTERVVKHWNRSLREVVEPASLEEFKRYVDMALRDMVNGGLGFSLMASVNGLKGPFQCKWFHDSTWSNET</sequence>
<proteinExistence type="predicted"/>
<comment type="caution">
    <text evidence="1">The sequence shown here is derived from an EMBL/GenBank/DDBJ whole genome shotgun (WGS) entry which is preliminary data.</text>
</comment>
<dbReference type="Proteomes" id="UP000796761">
    <property type="component" value="Unassembled WGS sequence"/>
</dbReference>
<gene>
    <name evidence="1" type="ORF">HGM15179_008455</name>
</gene>
<name>A0A8K1GHN9_9PASS</name>
<evidence type="ECO:0000313" key="2">
    <source>
        <dbReference type="Proteomes" id="UP000796761"/>
    </source>
</evidence>
<keyword evidence="2" id="KW-1185">Reference proteome</keyword>
<evidence type="ECO:0000313" key="1">
    <source>
        <dbReference type="EMBL" id="TRZ18657.1"/>
    </source>
</evidence>
<dbReference type="OrthoDB" id="276744at2759"/>
<reference evidence="1" key="1">
    <citation type="submission" date="2019-04" db="EMBL/GenBank/DDBJ databases">
        <title>Genome assembly of Zosterops borbonicus 15179.</title>
        <authorList>
            <person name="Leroy T."/>
            <person name="Anselmetti Y."/>
            <person name="Tilak M.-K."/>
            <person name="Nabholz B."/>
        </authorList>
    </citation>
    <scope>NUCLEOTIDE SEQUENCE</scope>
    <source>
        <strain evidence="1">HGM_15179</strain>
        <tissue evidence="1">Muscle</tissue>
    </source>
</reference>
<accession>A0A8K1GHN9</accession>
<protein>
    <recommendedName>
        <fullName evidence="3">Reverse transcriptase domain-containing protein</fullName>
    </recommendedName>
</protein>
<dbReference type="PANTHER" id="PTHR33332">
    <property type="entry name" value="REVERSE TRANSCRIPTASE DOMAIN-CONTAINING PROTEIN"/>
    <property type="match status" value="1"/>
</dbReference>
<evidence type="ECO:0008006" key="3">
    <source>
        <dbReference type="Google" id="ProtNLM"/>
    </source>
</evidence>
<dbReference type="EMBL" id="SWJQ01000214">
    <property type="protein sequence ID" value="TRZ18657.1"/>
    <property type="molecule type" value="Genomic_DNA"/>
</dbReference>